<dbReference type="Proteomes" id="UP000292886">
    <property type="component" value="Chromosome"/>
</dbReference>
<dbReference type="Gene3D" id="3.40.50.300">
    <property type="entry name" value="P-loop containing nucleotide triphosphate hydrolases"/>
    <property type="match status" value="2"/>
</dbReference>
<dbReference type="GO" id="GO:0005524">
    <property type="term" value="F:ATP binding"/>
    <property type="evidence" value="ECO:0007669"/>
    <property type="project" value="UniProtKB-UniRule"/>
</dbReference>
<keyword evidence="2 5" id="KW-0378">Hydrolase</keyword>
<dbReference type="PANTHER" id="PTHR11070:SF17">
    <property type="entry name" value="DNA HELICASE IV"/>
    <property type="match status" value="1"/>
</dbReference>
<evidence type="ECO:0000256" key="3">
    <source>
        <dbReference type="ARBA" id="ARBA00022806"/>
    </source>
</evidence>
<name>A0A4P6YUA5_9LACO</name>
<dbReference type="EMBL" id="CP037940">
    <property type="protein sequence ID" value="QBO36312.1"/>
    <property type="molecule type" value="Genomic_DNA"/>
</dbReference>
<evidence type="ECO:0000256" key="5">
    <source>
        <dbReference type="PROSITE-ProRule" id="PRU00560"/>
    </source>
</evidence>
<dbReference type="InterPro" id="IPR048228">
    <property type="entry name" value="HelD_bacillota"/>
</dbReference>
<dbReference type="AlphaFoldDB" id="A0A4P6YUA5"/>
<proteinExistence type="predicted"/>
<dbReference type="PROSITE" id="PS51198">
    <property type="entry name" value="UVRD_HELICASE_ATP_BIND"/>
    <property type="match status" value="1"/>
</dbReference>
<evidence type="ECO:0000256" key="2">
    <source>
        <dbReference type="ARBA" id="ARBA00022801"/>
    </source>
</evidence>
<dbReference type="GO" id="GO:0043138">
    <property type="term" value="F:3'-5' DNA helicase activity"/>
    <property type="evidence" value="ECO:0007669"/>
    <property type="project" value="TreeGrafter"/>
</dbReference>
<evidence type="ECO:0000256" key="4">
    <source>
        <dbReference type="ARBA" id="ARBA00022840"/>
    </source>
</evidence>
<keyword evidence="1 5" id="KW-0547">Nucleotide-binding</keyword>
<dbReference type="RefSeq" id="WP_133363389.1">
    <property type="nucleotide sequence ID" value="NZ_CP037940.1"/>
</dbReference>
<dbReference type="InterPro" id="IPR027785">
    <property type="entry name" value="UvrD-like_helicase_C"/>
</dbReference>
<evidence type="ECO:0000259" key="6">
    <source>
        <dbReference type="PROSITE" id="PS51198"/>
    </source>
</evidence>
<sequence length="762" mass="86780">MEAELSQEQTRVDEVVTEIEHQLVTVEKTLAKAHAETSAVEQNYSENASINTFEIDDASETNAEVQQQRQLVARVVETETILKKQETTLNELHESPYFGRIDIKDAADENESLYIGMASLQDAEQDFLIYDWRAPVSAIYYNGTLGDVTYPTPNGRATAELLNKRQFTIQHGKITNMFDTDETVGDEMLQYALGQQSDEYMANIVATIQKEQNDIIRDTTSDLLVVQGVAGSGKTSAILQRIAFLLFHSREELSSDQIILFSPNRLFSHYISEVLPSLGERNMRQVTLAEFLKARLEGLNVQTLFNRYEAEQNAPANQKLRAEMESADFMQVIAKYTEQIADKALRFADIEYNGAVFFSAYHIKVVYSRQAKEAKIAERMLRTKNELINELKRKIIHEAQQPWVSAAINELDDEHYRDLLGLENVEKFESSDDEMEYVSEKFVRIRFKKIYDAIYNNHFFDVYSQYADFLTAYGEQTAEPAIWVEKRERFLAELEYHRIDLVDAIPLMYLRDLVTGSGQNRRMQHVFIDEMQDYSIAQMLYFKHAFPRARYTILGDSEQALFRSIESPAALLTRLKDAFQVKHANLITLNKSYRSTKQITEFGKAFLPDGDQIQAFTRDGDLPIVVESDAKQGLTYLRAKLNGLRANYGTVAILTKNAGQAEKLQQQLRREFGSTLLTATDRLVPNDIVILPIYLAKGLEFDCVIAYGVNRDNYPDADSLGIIYTIASRAMHELTLITAGVPSPLLATVAPDLYQPEVIVNN</sequence>
<dbReference type="InterPro" id="IPR014016">
    <property type="entry name" value="UvrD-like_ATP-bd"/>
</dbReference>
<protein>
    <submittedName>
        <fullName evidence="7">ATP-dependent DNA helicase</fullName>
    </submittedName>
</protein>
<feature type="binding site" evidence="5">
    <location>
        <begin position="228"/>
        <end position="235"/>
    </location>
    <ligand>
        <name>ATP</name>
        <dbReference type="ChEBI" id="CHEBI:30616"/>
    </ligand>
</feature>
<dbReference type="GO" id="GO:0005829">
    <property type="term" value="C:cytosol"/>
    <property type="evidence" value="ECO:0007669"/>
    <property type="project" value="TreeGrafter"/>
</dbReference>
<keyword evidence="8" id="KW-1185">Reference proteome</keyword>
<dbReference type="SUPFAM" id="SSF52540">
    <property type="entry name" value="P-loop containing nucleoside triphosphate hydrolases"/>
    <property type="match status" value="1"/>
</dbReference>
<evidence type="ECO:0000256" key="1">
    <source>
        <dbReference type="ARBA" id="ARBA00022741"/>
    </source>
</evidence>
<gene>
    <name evidence="7" type="ORF">EQG49_07500</name>
</gene>
<feature type="domain" description="UvrD-like helicase ATP-binding" evidence="6">
    <location>
        <begin position="207"/>
        <end position="596"/>
    </location>
</feature>
<dbReference type="Pfam" id="PF00580">
    <property type="entry name" value="UvrD-helicase"/>
    <property type="match status" value="1"/>
</dbReference>
<dbReference type="InterPro" id="IPR027417">
    <property type="entry name" value="P-loop_NTPase"/>
</dbReference>
<dbReference type="NCBIfam" id="NF041464">
    <property type="entry name" value="HelD_BACSU"/>
    <property type="match status" value="1"/>
</dbReference>
<reference evidence="8" key="1">
    <citation type="submission" date="2019-03" db="EMBL/GenBank/DDBJ databases">
        <title>Weissella sp. 26KH-42 Genome sequencing.</title>
        <authorList>
            <person name="Heo J."/>
            <person name="Kim S.-J."/>
            <person name="Kim J.-S."/>
            <person name="Hong S.-B."/>
            <person name="Kwon S.-W."/>
        </authorList>
    </citation>
    <scope>NUCLEOTIDE SEQUENCE [LARGE SCALE GENOMIC DNA]</scope>
    <source>
        <strain evidence="8">26KH-42</strain>
    </source>
</reference>
<dbReference type="PANTHER" id="PTHR11070">
    <property type="entry name" value="UVRD / RECB / PCRA DNA HELICASE FAMILY MEMBER"/>
    <property type="match status" value="1"/>
</dbReference>
<dbReference type="GO" id="GO:0000725">
    <property type="term" value="P:recombinational repair"/>
    <property type="evidence" value="ECO:0007669"/>
    <property type="project" value="TreeGrafter"/>
</dbReference>
<evidence type="ECO:0000313" key="7">
    <source>
        <dbReference type="EMBL" id="QBO36312.1"/>
    </source>
</evidence>
<dbReference type="OrthoDB" id="9787585at2"/>
<keyword evidence="4 5" id="KW-0067">ATP-binding</keyword>
<dbReference type="KEGG" id="wei:EQG49_07500"/>
<dbReference type="InterPro" id="IPR000212">
    <property type="entry name" value="DNA_helicase_UvrD/REP"/>
</dbReference>
<evidence type="ECO:0000313" key="8">
    <source>
        <dbReference type="Proteomes" id="UP000292886"/>
    </source>
</evidence>
<dbReference type="Pfam" id="PF13538">
    <property type="entry name" value="UvrD_C_2"/>
    <property type="match status" value="1"/>
</dbReference>
<organism evidence="7 8">
    <name type="scientific">Periweissella cryptocerci</name>
    <dbReference type="NCBI Taxonomy" id="2506420"/>
    <lineage>
        <taxon>Bacteria</taxon>
        <taxon>Bacillati</taxon>
        <taxon>Bacillota</taxon>
        <taxon>Bacilli</taxon>
        <taxon>Lactobacillales</taxon>
        <taxon>Lactobacillaceae</taxon>
        <taxon>Periweissella</taxon>
    </lineage>
</organism>
<accession>A0A4P6YUA5</accession>
<dbReference type="GO" id="GO:0003677">
    <property type="term" value="F:DNA binding"/>
    <property type="evidence" value="ECO:0007669"/>
    <property type="project" value="InterPro"/>
</dbReference>
<keyword evidence="3 5" id="KW-0347">Helicase</keyword>
<dbReference type="GO" id="GO:0016787">
    <property type="term" value="F:hydrolase activity"/>
    <property type="evidence" value="ECO:0007669"/>
    <property type="project" value="UniProtKB-UniRule"/>
</dbReference>